<accession>A0A5B7T0H0</accession>
<organism evidence="2 3">
    <name type="scientific">Companilactobacillus futsaii</name>
    <dbReference type="NCBI Taxonomy" id="938155"/>
    <lineage>
        <taxon>Bacteria</taxon>
        <taxon>Bacillati</taxon>
        <taxon>Bacillota</taxon>
        <taxon>Bacilli</taxon>
        <taxon>Lactobacillales</taxon>
        <taxon>Lactobacillaceae</taxon>
        <taxon>Companilactobacillus</taxon>
    </lineage>
</organism>
<dbReference type="RefSeq" id="WP_057813034.1">
    <property type="nucleotide sequence ID" value="NZ_CP040736.1"/>
</dbReference>
<dbReference type="STRING" id="1423818.FC88_GL002102"/>
<dbReference type="NCBIfam" id="TIGR02167">
    <property type="entry name" value="Liste_lipo_26"/>
    <property type="match status" value="2"/>
</dbReference>
<gene>
    <name evidence="2" type="ORF">FG051_02600</name>
</gene>
<feature type="domain" description="S-layer protein C-terminal" evidence="1">
    <location>
        <begin position="430"/>
        <end position="477"/>
    </location>
</feature>
<dbReference type="Gene3D" id="3.80.10.10">
    <property type="entry name" value="Ribonuclease Inhibitor"/>
    <property type="match status" value="1"/>
</dbReference>
<dbReference type="InterPro" id="IPR032675">
    <property type="entry name" value="LRR_dom_sf"/>
</dbReference>
<evidence type="ECO:0000313" key="2">
    <source>
        <dbReference type="EMBL" id="QCX24059.1"/>
    </source>
</evidence>
<reference evidence="2 3" key="1">
    <citation type="submission" date="2019-05" db="EMBL/GenBank/DDBJ databases">
        <title>Genome Sequence of Lactobacillus futsaii Y97, a Potential Probiotic Strain Isolated from the Futsai of Taiwan.</title>
        <authorList>
            <person name="Du X."/>
        </authorList>
    </citation>
    <scope>NUCLEOTIDE SEQUENCE [LARGE SCALE GENOMIC DNA]</scope>
    <source>
        <strain evidence="2 3">Y97</strain>
    </source>
</reference>
<dbReference type="Proteomes" id="UP000310673">
    <property type="component" value="Chromosome"/>
</dbReference>
<feature type="domain" description="S-layer protein C-terminal" evidence="1">
    <location>
        <begin position="502"/>
        <end position="543"/>
    </location>
</feature>
<dbReference type="KEGG" id="lft:FG051_02600"/>
<dbReference type="InterPro" id="IPR005046">
    <property type="entry name" value="DUF285"/>
</dbReference>
<dbReference type="AlphaFoldDB" id="A0A5B7T0H0"/>
<dbReference type="Pfam" id="PF03217">
    <property type="entry name" value="SlpA"/>
    <property type="match status" value="2"/>
</dbReference>
<evidence type="ECO:0000313" key="3">
    <source>
        <dbReference type="Proteomes" id="UP000310673"/>
    </source>
</evidence>
<proteinExistence type="predicted"/>
<sequence length="550" mass="61483">MKRMVKALIYSLAVFIGIFGMGQLNVLADDSQTNESTSESVKDSDATPQRWGNATWYVKDNVLYLGGTAIPDYVDGSDDQHLINILPWMQVYEDTITKVVIAPETGKKLKLPTDSSGLFAELPKLKEIEGLDKLDVSQVTTFFGMFEQDSSLTNLDLSSFEVSEGVSCLDEMFKDDTSLQTIDISSFNGGSCKNMLLDLPSLYQIKMSNLDLKNSGLKSISSWINTSSKESSVSVEYPQSTEDVSTWNVKTLDGMPEPFFVAFANKDIKLEDKQITSYNIDQTQSKDDQNTYYPLVFSIPKSEFEYFGQSIDIDIPEVDGYTGPKQLKVTLIIPINLPETQNYLQSLNNGEFSSDSVMLQAASTGKTFTTTVDEGSETFDYSIYYTKDKPAVKPTTPSTHHTSTSTTTTTVTSKYTHKLQTLTVYPDRSAANIYDEDGNLSKTVALSPDSNWQTDEYMTIKGEKYYRVATNEFVKASDIYLYTPKYSVVRTHGGADYISLDNSHGDTVTNRALAIKTDWKIDKVIKINNEDYYRVATNEFVKADNVDVIK</sequence>
<protein>
    <submittedName>
        <fullName evidence="2">BspA family leucine-rich repeat surface protein</fullName>
    </submittedName>
</protein>
<dbReference type="EMBL" id="CP040736">
    <property type="protein sequence ID" value="QCX24059.1"/>
    <property type="molecule type" value="Genomic_DNA"/>
</dbReference>
<dbReference type="SUPFAM" id="SSF52047">
    <property type="entry name" value="RNI-like"/>
    <property type="match status" value="1"/>
</dbReference>
<dbReference type="Pfam" id="PF03382">
    <property type="entry name" value="DUF285"/>
    <property type="match status" value="1"/>
</dbReference>
<evidence type="ECO:0000259" key="1">
    <source>
        <dbReference type="Pfam" id="PF03217"/>
    </source>
</evidence>
<dbReference type="InterPro" id="IPR024968">
    <property type="entry name" value="SlpA_C_lactobacillus"/>
</dbReference>
<name>A0A5B7T0H0_9LACO</name>
<dbReference type="InterPro" id="IPR011889">
    <property type="entry name" value="Liste_lipo_26"/>
</dbReference>